<comment type="caution">
    <text evidence="1">The sequence shown here is derived from an EMBL/GenBank/DDBJ whole genome shotgun (WGS) entry which is preliminary data.</text>
</comment>
<reference evidence="1 2" key="1">
    <citation type="submission" date="2015-12" db="EMBL/GenBank/DDBJ databases">
        <title>The genome of Folsomia candida.</title>
        <authorList>
            <person name="Faddeeva A."/>
            <person name="Derks M.F."/>
            <person name="Anvar Y."/>
            <person name="Smit S."/>
            <person name="Van Straalen N."/>
            <person name="Roelofs D."/>
        </authorList>
    </citation>
    <scope>NUCLEOTIDE SEQUENCE [LARGE SCALE GENOMIC DNA]</scope>
    <source>
        <strain evidence="1 2">VU population</strain>
        <tissue evidence="1">Whole body</tissue>
    </source>
</reference>
<protein>
    <recommendedName>
        <fullName evidence="3">F-box domain-containing protein</fullName>
    </recommendedName>
</protein>
<dbReference type="InterPro" id="IPR032675">
    <property type="entry name" value="LRR_dom_sf"/>
</dbReference>
<evidence type="ECO:0000313" key="2">
    <source>
        <dbReference type="Proteomes" id="UP000198287"/>
    </source>
</evidence>
<accession>A0A226ESB7</accession>
<proteinExistence type="predicted"/>
<dbReference type="Gene3D" id="3.80.10.10">
    <property type="entry name" value="Ribonuclease Inhibitor"/>
    <property type="match status" value="2"/>
</dbReference>
<dbReference type="EMBL" id="LNIX01000002">
    <property type="protein sequence ID" value="OXA59964.1"/>
    <property type="molecule type" value="Genomic_DNA"/>
</dbReference>
<dbReference type="OrthoDB" id="10555199at2759"/>
<sequence>MKKILPKYIAKCATQCCRFNKIDQNQSKNWSSFGIMEEEEDCDIFINPLENDLVLRTLARYVRRRDLLRYRQVCKKFNKSVISRVRKEFYVRLDEASLGKYSSLSQFLSLLLSSDPIPYGSYLFLNLKLGNPLLQKLFTICGSLIKALRIELSHFDILDIYGLRELLLHRAPNLQILSLEGCLPEEVISFPKFLSTIVGCKCNEMNSSSRNVPILPNIQELFVEGRKMHPNFLVDLLRSCPNLKRLKSNKNWGLDRSTLIISAVRDSGNFKNLNALHLNDVDGSHMNILLTLSLKGMRLEEFSFKILDSVDNNSFQGLINCHHESLRELSFGEVTGSQDNLVLNFPIMKNLRKLSRVAVCKPEIVLGPFCFATVTPNLEELIVQTFADEVQWEEYFADVNVLYPCHSLRKLALPTNLSDTLKLVKLGKMFPNVQNITADSPRNSIISQLWTMWPELQELCLTLSDKNDGVDSIFTGIPETTCDLINLSKSFDEVDIETVRVGPSISNLRGLKKLHLETSAIFWSENLFFCDNVEPTCFLTNISGYFGLAFLPNLEDISISCCEITDDCCHYLARVFQNYAKIFISARNHVPVFEFDELQ</sequence>
<organism evidence="1 2">
    <name type="scientific">Folsomia candida</name>
    <name type="common">Springtail</name>
    <dbReference type="NCBI Taxonomy" id="158441"/>
    <lineage>
        <taxon>Eukaryota</taxon>
        <taxon>Metazoa</taxon>
        <taxon>Ecdysozoa</taxon>
        <taxon>Arthropoda</taxon>
        <taxon>Hexapoda</taxon>
        <taxon>Collembola</taxon>
        <taxon>Entomobryomorpha</taxon>
        <taxon>Isotomoidea</taxon>
        <taxon>Isotomidae</taxon>
        <taxon>Proisotominae</taxon>
        <taxon>Folsomia</taxon>
    </lineage>
</organism>
<evidence type="ECO:0008006" key="3">
    <source>
        <dbReference type="Google" id="ProtNLM"/>
    </source>
</evidence>
<name>A0A226ESB7_FOLCA</name>
<gene>
    <name evidence="1" type="ORF">Fcan01_04609</name>
</gene>
<dbReference type="AlphaFoldDB" id="A0A226ESB7"/>
<dbReference type="OMA" id="CESAFRI"/>
<keyword evidence="2" id="KW-1185">Reference proteome</keyword>
<dbReference type="Proteomes" id="UP000198287">
    <property type="component" value="Unassembled WGS sequence"/>
</dbReference>
<evidence type="ECO:0000313" key="1">
    <source>
        <dbReference type="EMBL" id="OXA59964.1"/>
    </source>
</evidence>
<dbReference type="SUPFAM" id="SSF52047">
    <property type="entry name" value="RNI-like"/>
    <property type="match status" value="2"/>
</dbReference>